<dbReference type="KEGG" id="mtar:DF168_01395"/>
<dbReference type="Proteomes" id="UP000247465">
    <property type="component" value="Chromosome"/>
</dbReference>
<evidence type="ECO:0000313" key="9">
    <source>
        <dbReference type="Proteomes" id="UP000247465"/>
    </source>
</evidence>
<gene>
    <name evidence="8" type="primary">ftsQ</name>
    <name evidence="8" type="ORF">DF168_01395</name>
</gene>
<dbReference type="GO" id="GO:0090529">
    <property type="term" value="P:cell septum assembly"/>
    <property type="evidence" value="ECO:0007669"/>
    <property type="project" value="InterPro"/>
</dbReference>
<proteinExistence type="predicted"/>
<dbReference type="Pfam" id="PF08478">
    <property type="entry name" value="POTRA_1"/>
    <property type="match status" value="1"/>
</dbReference>
<dbReference type="EMBL" id="CP029803">
    <property type="protein sequence ID" value="AWT60193.1"/>
    <property type="molecule type" value="Genomic_DNA"/>
</dbReference>
<accession>A0A2Z4AD97</accession>
<evidence type="ECO:0000256" key="3">
    <source>
        <dbReference type="ARBA" id="ARBA00022692"/>
    </source>
</evidence>
<keyword evidence="1" id="KW-1003">Cell membrane</keyword>
<evidence type="ECO:0000256" key="2">
    <source>
        <dbReference type="ARBA" id="ARBA00022618"/>
    </source>
</evidence>
<feature type="transmembrane region" description="Helical" evidence="6">
    <location>
        <begin position="40"/>
        <end position="62"/>
    </location>
</feature>
<evidence type="ECO:0000256" key="6">
    <source>
        <dbReference type="SAM" id="Phobius"/>
    </source>
</evidence>
<evidence type="ECO:0000256" key="1">
    <source>
        <dbReference type="ARBA" id="ARBA00022475"/>
    </source>
</evidence>
<organism evidence="8 9">
    <name type="scientific">Candidatus Moanibacter tarae</name>
    <dbReference type="NCBI Taxonomy" id="2200854"/>
    <lineage>
        <taxon>Bacteria</taxon>
        <taxon>Pseudomonadati</taxon>
        <taxon>Verrucomicrobiota</taxon>
        <taxon>Opitutia</taxon>
        <taxon>Puniceicoccales</taxon>
        <taxon>Puniceicoccales incertae sedis</taxon>
        <taxon>Candidatus Moanibacter</taxon>
    </lineage>
</organism>
<feature type="domain" description="POTRA" evidence="7">
    <location>
        <begin position="100"/>
        <end position="146"/>
    </location>
</feature>
<evidence type="ECO:0000256" key="4">
    <source>
        <dbReference type="ARBA" id="ARBA00022989"/>
    </source>
</evidence>
<dbReference type="PANTHER" id="PTHR35851:SF1">
    <property type="entry name" value="CELL DIVISION PROTEIN FTSQ"/>
    <property type="match status" value="1"/>
</dbReference>
<evidence type="ECO:0000259" key="7">
    <source>
        <dbReference type="Pfam" id="PF08478"/>
    </source>
</evidence>
<dbReference type="InterPro" id="IPR026579">
    <property type="entry name" value="FtsQ"/>
</dbReference>
<dbReference type="InterPro" id="IPR013685">
    <property type="entry name" value="POTRA_FtsQ_type"/>
</dbReference>
<dbReference type="Gene3D" id="3.10.20.310">
    <property type="entry name" value="membrane protein fhac"/>
    <property type="match status" value="1"/>
</dbReference>
<evidence type="ECO:0000256" key="5">
    <source>
        <dbReference type="ARBA" id="ARBA00023306"/>
    </source>
</evidence>
<evidence type="ECO:0000313" key="8">
    <source>
        <dbReference type="EMBL" id="AWT60193.1"/>
    </source>
</evidence>
<keyword evidence="6" id="KW-0472">Membrane</keyword>
<keyword evidence="5" id="KW-0131">Cell cycle</keyword>
<protein>
    <submittedName>
        <fullName evidence="8">Cell division protein FtsQ</fullName>
    </submittedName>
</protein>
<dbReference type="AlphaFoldDB" id="A0A2Z4AD97"/>
<sequence>MKKKTEKKGSSEARSWRDISQTAEKELVTRFARRRQRVSLFRKVTITLVGMGVLTGFGYGGYQIFVEGKKVISSKTSENLRSIKFGSDGVLDSDWADKWIEISPETGMMDVDIYEIKGRLENFRQIKSATVTRRFPDEIHISVKERDPILRVRTKADKLSHEDFLVGRDGVVFKGWNYLPESINTLPYIGGVKFVREKNGIRKVDGISRIVDLLDVTRNRHLGMIEGWRVVSCEDYLGEGNAYRGMIKIRSDNVREIAFSPVEFPAQLEKLNRILKQAKDWGIQYLKRVDLSKGDQVVVEFYSKLNPRMHSNP</sequence>
<reference evidence="8 9" key="1">
    <citation type="submission" date="2018-06" db="EMBL/GenBank/DDBJ databases">
        <title>Draft Genome Sequence of a Novel Marine Bacterium Related to the Verrucomicrobia.</title>
        <authorList>
            <person name="Vosseberg J."/>
            <person name="Martijn J."/>
            <person name="Ettema T.J.G."/>
        </authorList>
    </citation>
    <scope>NUCLEOTIDE SEQUENCE [LARGE SCALE GENOMIC DNA]</scope>
    <source>
        <strain evidence="8">TARA_B100001123</strain>
    </source>
</reference>
<keyword evidence="4 6" id="KW-1133">Transmembrane helix</keyword>
<name>A0A2Z4AD97_9BACT</name>
<keyword evidence="3 6" id="KW-0812">Transmembrane</keyword>
<dbReference type="PANTHER" id="PTHR35851">
    <property type="entry name" value="CELL DIVISION PROTEIN FTSQ"/>
    <property type="match status" value="1"/>
</dbReference>
<keyword evidence="2 8" id="KW-0132">Cell division</keyword>